<accession>A0A101QQX6</accession>
<name>A0A101QQX6_9ACTN</name>
<evidence type="ECO:0000313" key="3">
    <source>
        <dbReference type="Proteomes" id="UP000053271"/>
    </source>
</evidence>
<dbReference type="Proteomes" id="UP000053271">
    <property type="component" value="Unassembled WGS sequence"/>
</dbReference>
<keyword evidence="1" id="KW-0812">Transmembrane</keyword>
<dbReference type="RefSeq" id="WP_067239826.1">
    <property type="nucleotide sequence ID" value="NZ_KQ948561.1"/>
</dbReference>
<evidence type="ECO:0000256" key="1">
    <source>
        <dbReference type="SAM" id="Phobius"/>
    </source>
</evidence>
<dbReference type="AlphaFoldDB" id="A0A101QQX6"/>
<dbReference type="GeneID" id="91428609"/>
<gene>
    <name evidence="2" type="ORF">AQJ30_28955</name>
</gene>
<comment type="caution">
    <text evidence="2">The sequence shown here is derived from an EMBL/GenBank/DDBJ whole genome shotgun (WGS) entry which is preliminary data.</text>
</comment>
<keyword evidence="1" id="KW-0472">Membrane</keyword>
<proteinExistence type="predicted"/>
<reference evidence="2 3" key="1">
    <citation type="submission" date="2015-10" db="EMBL/GenBank/DDBJ databases">
        <title>Draft genome sequence of Streptomyces longwoodensis DSM 41677, type strain for the species Streptomyces longwoodensis.</title>
        <authorList>
            <person name="Ruckert C."/>
            <person name="Winkler A."/>
            <person name="Kalinowski J."/>
            <person name="Kampfer P."/>
            <person name="Glaeser S."/>
        </authorList>
    </citation>
    <scope>NUCLEOTIDE SEQUENCE [LARGE SCALE GENOMIC DNA]</scope>
    <source>
        <strain evidence="2 3">DSM 41677</strain>
    </source>
</reference>
<organism evidence="2 3">
    <name type="scientific">Streptomyces longwoodensis</name>
    <dbReference type="NCBI Taxonomy" id="68231"/>
    <lineage>
        <taxon>Bacteria</taxon>
        <taxon>Bacillati</taxon>
        <taxon>Actinomycetota</taxon>
        <taxon>Actinomycetes</taxon>
        <taxon>Kitasatosporales</taxon>
        <taxon>Streptomycetaceae</taxon>
        <taxon>Streptomyces</taxon>
    </lineage>
</organism>
<feature type="transmembrane region" description="Helical" evidence="1">
    <location>
        <begin position="20"/>
        <end position="38"/>
    </location>
</feature>
<protein>
    <submittedName>
        <fullName evidence="2">Uncharacterized protein</fullName>
    </submittedName>
</protein>
<sequence length="219" mass="23514">MAESTRETERAATRYAVKWIVLSLVILSLLGGGAWFALTTGLERLPKKMCDGAVERDLAIRALPRTRTADDSYDQRSGGTEIEYACRVYTSAGSILTGRAEVNDVSPATWVEHFVGASQHDAVKVSVGGIEAMARLDQESGISYVYVPCVPRDFRAEDASEAYAVTAEASVVGDGRVSGAALRQVVTDFAYQVAVHTVDLAQCQGRPSLPGKLPRYAAP</sequence>
<dbReference type="STRING" id="68231.AQJ30_28955"/>
<keyword evidence="3" id="KW-1185">Reference proteome</keyword>
<keyword evidence="1" id="KW-1133">Transmembrane helix</keyword>
<evidence type="ECO:0000313" key="2">
    <source>
        <dbReference type="EMBL" id="KUN34337.1"/>
    </source>
</evidence>
<dbReference type="EMBL" id="LMWS01000039">
    <property type="protein sequence ID" value="KUN34337.1"/>
    <property type="molecule type" value="Genomic_DNA"/>
</dbReference>